<dbReference type="KEGG" id="caua:113039795"/>
<keyword evidence="2" id="KW-1185">Reference proteome</keyword>
<evidence type="ECO:0000256" key="1">
    <source>
        <dbReference type="SAM" id="Coils"/>
    </source>
</evidence>
<dbReference type="PANTHER" id="PTHR33104">
    <property type="entry name" value="SI:DKEY-29D5.2"/>
    <property type="match status" value="1"/>
</dbReference>
<dbReference type="OrthoDB" id="8736660at2759"/>
<dbReference type="PANTHER" id="PTHR33104:SF2">
    <property type="entry name" value="CXC3 LIKE CYSTEINE CLUSTER DOMAIN-CONTAINING PROTEIN"/>
    <property type="match status" value="1"/>
</dbReference>
<proteinExistence type="predicted"/>
<organism evidence="2 3">
    <name type="scientific">Carassius auratus</name>
    <name type="common">Goldfish</name>
    <dbReference type="NCBI Taxonomy" id="7957"/>
    <lineage>
        <taxon>Eukaryota</taxon>
        <taxon>Metazoa</taxon>
        <taxon>Chordata</taxon>
        <taxon>Craniata</taxon>
        <taxon>Vertebrata</taxon>
        <taxon>Euteleostomi</taxon>
        <taxon>Actinopterygii</taxon>
        <taxon>Neopterygii</taxon>
        <taxon>Teleostei</taxon>
        <taxon>Ostariophysi</taxon>
        <taxon>Cypriniformes</taxon>
        <taxon>Cyprinidae</taxon>
        <taxon>Cyprininae</taxon>
        <taxon>Carassius</taxon>
    </lineage>
</organism>
<sequence length="346" mass="39904">MQPLMEMRPFLSVMHAKAHTAKCEVRWGGRNQDGAGNTVGEEVEQVNSFLSRAALVTKYMTKAGRENMLTQQAMEWNKKKTANLHKVLANRYIKISERAKLEDASFSEFRKKNGITEQTAQQWVCDVQQWAVTEPGSTTQQGATEDLRAEIESIIVALLRKKQDLYRQHDSNQTRQRKRRKIRELKNKLRQKIRLYNTIAEDPIDEGLASNLTEDYILPWERSEDGHSFRLKRSVFDQTMLIRRLEEEQSILVKEMSQHITSLRKEIKAVDKLKENIRMGYFGDMSEDAAAGWKSVLMRRSSILESSSQNAVSMYSAIVDNLQIQDTECSTDTDDEYDLSSPESED</sequence>
<evidence type="ECO:0000313" key="3">
    <source>
        <dbReference type="RefSeq" id="XP_026053678.1"/>
    </source>
</evidence>
<accession>A0A6P6J284</accession>
<gene>
    <name evidence="3" type="primary">LOC113039795</name>
</gene>
<dbReference type="AlphaFoldDB" id="A0A6P6J284"/>
<dbReference type="Proteomes" id="UP000515129">
    <property type="component" value="Chromosome 22"/>
</dbReference>
<dbReference type="Pfam" id="PF18758">
    <property type="entry name" value="KDZ"/>
    <property type="match status" value="1"/>
</dbReference>
<dbReference type="InterPro" id="IPR040521">
    <property type="entry name" value="KDZ"/>
</dbReference>
<protein>
    <submittedName>
        <fullName evidence="3">Uncharacterized protein LOC113039795</fullName>
    </submittedName>
</protein>
<name>A0A6P6J284_CARAU</name>
<keyword evidence="1" id="KW-0175">Coiled coil</keyword>
<reference evidence="3" key="1">
    <citation type="submission" date="2025-08" db="UniProtKB">
        <authorList>
            <consortium name="RefSeq"/>
        </authorList>
    </citation>
    <scope>IDENTIFICATION</scope>
    <source>
        <strain evidence="3">Wakin</strain>
        <tissue evidence="3">Muscle</tissue>
    </source>
</reference>
<dbReference type="RefSeq" id="XP_026053678.1">
    <property type="nucleotide sequence ID" value="XM_026197893.1"/>
</dbReference>
<evidence type="ECO:0000313" key="2">
    <source>
        <dbReference type="Proteomes" id="UP000515129"/>
    </source>
</evidence>
<dbReference type="GeneID" id="113039795"/>
<feature type="coiled-coil region" evidence="1">
    <location>
        <begin position="168"/>
        <end position="202"/>
    </location>
</feature>